<reference evidence="9" key="2">
    <citation type="submission" date="2021-08" db="EMBL/GenBank/DDBJ databases">
        <authorList>
            <person name="Dalcin Martins P."/>
        </authorList>
    </citation>
    <scope>NUCLEOTIDE SEQUENCE</scope>
    <source>
        <strain evidence="9">MAG_39</strain>
    </source>
</reference>
<organism evidence="9 10">
    <name type="scientific">Candidatus Nitrobium versatile</name>
    <dbReference type="NCBI Taxonomy" id="2884831"/>
    <lineage>
        <taxon>Bacteria</taxon>
        <taxon>Pseudomonadati</taxon>
        <taxon>Nitrospirota</taxon>
        <taxon>Nitrospiria</taxon>
        <taxon>Nitrospirales</taxon>
        <taxon>Nitrospiraceae</taxon>
        <taxon>Candidatus Nitrobium</taxon>
    </lineage>
</organism>
<evidence type="ECO:0000259" key="8">
    <source>
        <dbReference type="PROSITE" id="PS51669"/>
    </source>
</evidence>
<comment type="similarity">
    <text evidence="1">Belongs to the prokaryotic molybdopterin-containing oxidoreductase family.</text>
</comment>
<dbReference type="InterPro" id="IPR050612">
    <property type="entry name" value="Prok_Mopterin_Oxidored"/>
</dbReference>
<dbReference type="Pfam" id="PF01568">
    <property type="entry name" value="Molydop_binding"/>
    <property type="match status" value="1"/>
</dbReference>
<dbReference type="PROSITE" id="PS51669">
    <property type="entry name" value="4FE4S_MOW_BIS_MGD"/>
    <property type="match status" value="1"/>
</dbReference>
<dbReference type="GO" id="GO:0046872">
    <property type="term" value="F:metal ion binding"/>
    <property type="evidence" value="ECO:0007669"/>
    <property type="project" value="UniProtKB-KW"/>
</dbReference>
<dbReference type="SMART" id="SM00926">
    <property type="entry name" value="Molybdop_Fe4S4"/>
    <property type="match status" value="1"/>
</dbReference>
<evidence type="ECO:0000256" key="7">
    <source>
        <dbReference type="SAM" id="SignalP"/>
    </source>
</evidence>
<dbReference type="GO" id="GO:0043546">
    <property type="term" value="F:molybdopterin cofactor binding"/>
    <property type="evidence" value="ECO:0007669"/>
    <property type="project" value="InterPro"/>
</dbReference>
<dbReference type="InterPro" id="IPR006963">
    <property type="entry name" value="Mopterin_OxRdtase_4Fe-4S_dom"/>
</dbReference>
<evidence type="ECO:0000256" key="1">
    <source>
        <dbReference type="ARBA" id="ARBA00010312"/>
    </source>
</evidence>
<feature type="domain" description="4Fe-4S Mo/W bis-MGD-type" evidence="8">
    <location>
        <begin position="50"/>
        <end position="106"/>
    </location>
</feature>
<dbReference type="PANTHER" id="PTHR43742">
    <property type="entry name" value="TRIMETHYLAMINE-N-OXIDE REDUCTASE"/>
    <property type="match status" value="1"/>
</dbReference>
<evidence type="ECO:0000313" key="10">
    <source>
        <dbReference type="Proteomes" id="UP000705867"/>
    </source>
</evidence>
<dbReference type="Proteomes" id="UP000705867">
    <property type="component" value="Unassembled WGS sequence"/>
</dbReference>
<feature type="chain" id="PRO_5037614698" evidence="7">
    <location>
        <begin position="31"/>
        <end position="793"/>
    </location>
</feature>
<dbReference type="GO" id="GO:0051536">
    <property type="term" value="F:iron-sulfur cluster binding"/>
    <property type="evidence" value="ECO:0007669"/>
    <property type="project" value="UniProtKB-KW"/>
</dbReference>
<dbReference type="SUPFAM" id="SSF50692">
    <property type="entry name" value="ADC-like"/>
    <property type="match status" value="1"/>
</dbReference>
<sequence length="793" mass="87852">MDGVKLTRRSFLKVVSAIAVTAGAIPAALAGEDASSRKPYTEGGVSPVPDTVVTSGCMWCQNACSMKVHVQGGRIVNIYGNPDDPVTEGRLCPKGQNNVNMLYNKYRLKTPLKRVGPRGRAESYHAVSWDQALSEIAGKLKAVREKYGPEAFAWWVAGRSESQARSGLTGTFEKLYGTPHREGTGPFCNFAGSSASNSILGHNNPPWTYTRDDFGGADWYMLVGSNMAATKVVAFGMLNDERIKRGAKLIVADPRMSETASRADVWLPVRPSTDMALALSMMYHIVGRNLQNDSFINAKVLGFDKLKAFLLEKKYTPEWAEKVCGIPAVTIRQLAEEYAKTEKAIIMGNAGLSHHTNGHLTHRAFFMLAAITGHYGKPSMGYASGNAGATPVGSISVPQEKEVKPKRQRLGKSPVAWIEPMITGKPYPIKAFMSCCNPMVQWGDHDRIIKALDNLEVSIYYNMYPSIETLYFDYILPVSPWAESGGLAPVSDERRVVFNPQVIQPLHQARPERWIFIELGKRMGWGDIFKDEYKDPVALQKAMSRKNGFSPERFFAKKEGALRGPLPSPDAPEIGTLYTEKNGVPGKKGQFPRPSGKIEIWTEELEKAYKTQGLSPLPEFYVDPEIGMKDGLPYLEYLDDDTTEGVTSQLIGKMRAPRVKIKYPDKPELSGFDTYLITGKPSAAHFGDGTHWVGCLQEQMPDQYCLIHPEKAREAGIQNGDTVTITGLKGEFTAKAWTYEGIRRDTIFVPNSYSPNQPYSQWKSINSIVNKDKRCPVSDQTNYKGLVCKVTRA</sequence>
<dbReference type="InterPro" id="IPR009010">
    <property type="entry name" value="Asp_de-COase-like_dom_sf"/>
</dbReference>
<dbReference type="Gene3D" id="3.40.228.10">
    <property type="entry name" value="Dimethylsulfoxide Reductase, domain 2"/>
    <property type="match status" value="1"/>
</dbReference>
<evidence type="ECO:0000256" key="2">
    <source>
        <dbReference type="ARBA" id="ARBA00022723"/>
    </source>
</evidence>
<keyword evidence="4" id="KW-0560">Oxidoreductase</keyword>
<dbReference type="InterPro" id="IPR006657">
    <property type="entry name" value="MoPterin_dinucl-bd_dom"/>
</dbReference>
<comment type="caution">
    <text evidence="9">The sequence shown here is derived from an EMBL/GenBank/DDBJ whole genome shotgun (WGS) entry which is preliminary data.</text>
</comment>
<evidence type="ECO:0000256" key="4">
    <source>
        <dbReference type="ARBA" id="ARBA00023002"/>
    </source>
</evidence>
<evidence type="ECO:0000256" key="3">
    <source>
        <dbReference type="ARBA" id="ARBA00022729"/>
    </source>
</evidence>
<keyword evidence="2" id="KW-0479">Metal-binding</keyword>
<keyword evidence="5" id="KW-0408">Iron</keyword>
<dbReference type="Gene3D" id="2.20.25.90">
    <property type="entry name" value="ADC-like domains"/>
    <property type="match status" value="1"/>
</dbReference>
<dbReference type="Gene3D" id="2.40.40.20">
    <property type="match status" value="1"/>
</dbReference>
<dbReference type="InterPro" id="IPR006311">
    <property type="entry name" value="TAT_signal"/>
</dbReference>
<evidence type="ECO:0000256" key="5">
    <source>
        <dbReference type="ARBA" id="ARBA00023004"/>
    </source>
</evidence>
<dbReference type="AlphaFoldDB" id="A0A953JCM1"/>
<accession>A0A953JCM1</accession>
<dbReference type="CDD" id="cd02775">
    <property type="entry name" value="MopB_CT"/>
    <property type="match status" value="1"/>
</dbReference>
<feature type="signal peptide" evidence="7">
    <location>
        <begin position="1"/>
        <end position="30"/>
    </location>
</feature>
<dbReference type="PROSITE" id="PS51318">
    <property type="entry name" value="TAT"/>
    <property type="match status" value="1"/>
</dbReference>
<dbReference type="Pfam" id="PF04879">
    <property type="entry name" value="Molybdop_Fe4S4"/>
    <property type="match status" value="1"/>
</dbReference>
<reference evidence="9" key="1">
    <citation type="journal article" date="2021" name="bioRxiv">
        <title>Unraveling nitrogen, sulfur and carbon metabolic pathways and microbial community transcriptional responses to substrate deprivation and toxicity stresses in a bioreactor mimicking anoxic brackish coastal sediment conditions.</title>
        <authorList>
            <person name="Martins P.D."/>
            <person name="Echeveste M.J."/>
            <person name="Arshad A."/>
            <person name="Kurth J."/>
            <person name="Ouboter H."/>
            <person name="Jetten M.S.M."/>
            <person name="Welte C.U."/>
        </authorList>
    </citation>
    <scope>NUCLEOTIDE SEQUENCE</scope>
    <source>
        <strain evidence="9">MAG_39</strain>
    </source>
</reference>
<evidence type="ECO:0000313" key="9">
    <source>
        <dbReference type="EMBL" id="MBZ0155331.1"/>
    </source>
</evidence>
<dbReference type="InterPro" id="IPR006656">
    <property type="entry name" value="Mopterin_OxRdtase"/>
</dbReference>
<evidence type="ECO:0000256" key="6">
    <source>
        <dbReference type="ARBA" id="ARBA00023014"/>
    </source>
</evidence>
<gene>
    <name evidence="9" type="ORF">K8I29_03840</name>
</gene>
<dbReference type="GO" id="GO:0016491">
    <property type="term" value="F:oxidoreductase activity"/>
    <property type="evidence" value="ECO:0007669"/>
    <property type="project" value="UniProtKB-KW"/>
</dbReference>
<proteinExistence type="inferred from homology"/>
<keyword evidence="6" id="KW-0411">Iron-sulfur</keyword>
<dbReference type="EMBL" id="JAIOIV010000028">
    <property type="protein sequence ID" value="MBZ0155331.1"/>
    <property type="molecule type" value="Genomic_DNA"/>
</dbReference>
<dbReference type="SUPFAM" id="SSF53706">
    <property type="entry name" value="Formate dehydrogenase/DMSO reductase, domains 1-3"/>
    <property type="match status" value="1"/>
</dbReference>
<protein>
    <submittedName>
        <fullName evidence="9">Molybdopterin-dependent oxidoreductase</fullName>
    </submittedName>
</protein>
<keyword evidence="3 7" id="KW-0732">Signal</keyword>
<dbReference type="Gene3D" id="3.40.50.740">
    <property type="match status" value="1"/>
</dbReference>
<name>A0A953JCM1_9BACT</name>
<dbReference type="Pfam" id="PF00384">
    <property type="entry name" value="Molybdopterin"/>
    <property type="match status" value="1"/>
</dbReference>